<sequence length="40" mass="4549">MAAILGAERGKSQIKKCGKNLLRFFTALKIDIFPLELKER</sequence>
<name>A4P062_HAEIF</name>
<dbReference type="EMBL" id="AAZJ01000012">
    <property type="protein sequence ID" value="EDK13204.1"/>
    <property type="molecule type" value="Genomic_DNA"/>
</dbReference>
<proteinExistence type="predicted"/>
<accession>A4P062</accession>
<reference evidence="1 2" key="1">
    <citation type="journal article" date="2007" name="Genome Biol.">
        <title>Characterization and modeling of the Haemophilus influenzae core and supragenomes based on the complete genomic sequences of Rd and 12 clinical nontypeable strains.</title>
        <authorList>
            <person name="Hogg J.S."/>
            <person name="Hu F.Z."/>
            <person name="Janto B."/>
            <person name="Boissy R."/>
            <person name="Hayes J."/>
            <person name="Keefe R."/>
            <person name="Post J.C."/>
            <person name="Ehrlich G.D."/>
        </authorList>
    </citation>
    <scope>NUCLEOTIDE SEQUENCE [LARGE SCALE GENOMIC DNA]</scope>
    <source>
        <strain evidence="1 2">22.4-21</strain>
    </source>
</reference>
<dbReference type="Proteomes" id="UP000005596">
    <property type="component" value="Unassembled WGS sequence"/>
</dbReference>
<organism evidence="1 2">
    <name type="scientific">Haemophilus influenzae 22.4-21</name>
    <dbReference type="NCBI Taxonomy" id="375063"/>
    <lineage>
        <taxon>Bacteria</taxon>
        <taxon>Pseudomonadati</taxon>
        <taxon>Pseudomonadota</taxon>
        <taxon>Gammaproteobacteria</taxon>
        <taxon>Pasteurellales</taxon>
        <taxon>Pasteurellaceae</taxon>
        <taxon>Haemophilus</taxon>
    </lineage>
</organism>
<evidence type="ECO:0000313" key="2">
    <source>
        <dbReference type="Proteomes" id="UP000005596"/>
    </source>
</evidence>
<dbReference type="BioCyc" id="HINF375063:G119K-1848-MONOMER"/>
<gene>
    <name evidence="1" type="ORF">CGSHiR3021_02728</name>
</gene>
<protein>
    <submittedName>
        <fullName evidence="1">Uncharacterized protein</fullName>
    </submittedName>
</protein>
<evidence type="ECO:0000313" key="1">
    <source>
        <dbReference type="EMBL" id="EDK13204.1"/>
    </source>
</evidence>
<dbReference type="AlphaFoldDB" id="A4P062"/>